<organism evidence="1 2">
    <name type="scientific">Vespula maculifrons</name>
    <name type="common">Eastern yellow jacket</name>
    <name type="synonym">Wasp</name>
    <dbReference type="NCBI Taxonomy" id="7453"/>
    <lineage>
        <taxon>Eukaryota</taxon>
        <taxon>Metazoa</taxon>
        <taxon>Ecdysozoa</taxon>
        <taxon>Arthropoda</taxon>
        <taxon>Hexapoda</taxon>
        <taxon>Insecta</taxon>
        <taxon>Pterygota</taxon>
        <taxon>Neoptera</taxon>
        <taxon>Endopterygota</taxon>
        <taxon>Hymenoptera</taxon>
        <taxon>Apocrita</taxon>
        <taxon>Aculeata</taxon>
        <taxon>Vespoidea</taxon>
        <taxon>Vespidae</taxon>
        <taxon>Vespinae</taxon>
        <taxon>Vespula</taxon>
    </lineage>
</organism>
<protein>
    <submittedName>
        <fullName evidence="1">Uncharacterized protein</fullName>
    </submittedName>
</protein>
<proteinExistence type="predicted"/>
<accession>A0ABD2BCY8</accession>
<evidence type="ECO:0000313" key="2">
    <source>
        <dbReference type="Proteomes" id="UP001607303"/>
    </source>
</evidence>
<gene>
    <name evidence="1" type="ORF">V1477_016422</name>
</gene>
<keyword evidence="2" id="KW-1185">Reference proteome</keyword>
<dbReference type="AlphaFoldDB" id="A0ABD2BCY8"/>
<reference evidence="1 2" key="1">
    <citation type="journal article" date="2024" name="Ann. Entomol. Soc. Am.">
        <title>Genomic analyses of the southern and eastern yellowjacket wasps (Hymenoptera: Vespidae) reveal evolutionary signatures of social life.</title>
        <authorList>
            <person name="Catto M.A."/>
            <person name="Caine P.B."/>
            <person name="Orr S.E."/>
            <person name="Hunt B.G."/>
            <person name="Goodisman M.A.D."/>
        </authorList>
    </citation>
    <scope>NUCLEOTIDE SEQUENCE [LARGE SCALE GENOMIC DNA]</scope>
    <source>
        <strain evidence="1">232</strain>
        <tissue evidence="1">Head and thorax</tissue>
    </source>
</reference>
<dbReference type="EMBL" id="JAYRBN010000091">
    <property type="protein sequence ID" value="KAL2730611.1"/>
    <property type="molecule type" value="Genomic_DNA"/>
</dbReference>
<evidence type="ECO:0000313" key="1">
    <source>
        <dbReference type="EMBL" id="KAL2730611.1"/>
    </source>
</evidence>
<dbReference type="Proteomes" id="UP001607303">
    <property type="component" value="Unassembled WGS sequence"/>
</dbReference>
<comment type="caution">
    <text evidence="1">The sequence shown here is derived from an EMBL/GenBank/DDBJ whole genome shotgun (WGS) entry which is preliminary data.</text>
</comment>
<name>A0ABD2BCY8_VESMC</name>
<sequence length="158" mass="17683">MPGNGPLTHAGIDEDTSQVLASIVAIYIARHNRRTTTRVSTGKAKAKKREMRALSKRGVKGKKGRKRNHDRRGTYVGGECNEICSKVDLLGILEGYRDRERNYEHRGDTFLVRDFLSNSPFQLRNFLSEKNHHWAGWRGIVEGGGWMGASTEGVSGDN</sequence>